<sequence>METKKTSPEQSGPPQVVAVSCSPRAGGNSDHACRLFLDGAEAAGCRTRLVLLRHYDVHHCVSCQRCEHDPSKACFLEKEDQSGELFRMLLQSPVLFFASPVYFYHVPSHFKTFIDRCQCFWMRHQSGDRAMLDLPERKAYLAMAGARPRGEKLFEGSILTLKCFLRPFNFVLQEPLLFYGMDGPQELRENEDARNSLHAMGREACLSLLSAPAADTAAAAQG</sequence>
<proteinExistence type="predicted"/>
<dbReference type="PROSITE" id="PS51257">
    <property type="entry name" value="PROKAR_LIPOPROTEIN"/>
    <property type="match status" value="1"/>
</dbReference>
<dbReference type="PANTHER" id="PTHR43278:SF4">
    <property type="entry name" value="NAD(P)H-DEPENDENT FMN-CONTAINING OXIDOREDUCTASE YWQN-RELATED"/>
    <property type="match status" value="1"/>
</dbReference>
<dbReference type="RefSeq" id="WP_174409771.1">
    <property type="nucleotide sequence ID" value="NZ_BLVP01000008.1"/>
</dbReference>
<dbReference type="PANTHER" id="PTHR43278">
    <property type="entry name" value="NAD(P)H-DEPENDENT FMN-CONTAINING OXIDOREDUCTASE YWQN-RELATED"/>
    <property type="match status" value="1"/>
</dbReference>
<dbReference type="Gene3D" id="3.40.50.360">
    <property type="match status" value="1"/>
</dbReference>
<dbReference type="InterPro" id="IPR029039">
    <property type="entry name" value="Flavoprotein-like_sf"/>
</dbReference>
<accession>A0A7J0BTT7</accession>
<dbReference type="AlphaFoldDB" id="A0A7J0BTT7"/>
<evidence type="ECO:0000259" key="3">
    <source>
        <dbReference type="Pfam" id="PF03358"/>
    </source>
</evidence>
<name>A0A7J0BTT7_9BACT</name>
<evidence type="ECO:0000256" key="2">
    <source>
        <dbReference type="ARBA" id="ARBA00022643"/>
    </source>
</evidence>
<dbReference type="Proteomes" id="UP000503820">
    <property type="component" value="Unassembled WGS sequence"/>
</dbReference>
<dbReference type="InterPro" id="IPR051796">
    <property type="entry name" value="ISF_SsuE-like"/>
</dbReference>
<keyword evidence="2" id="KW-0288">FMN</keyword>
<dbReference type="Pfam" id="PF03358">
    <property type="entry name" value="FMN_red"/>
    <property type="match status" value="1"/>
</dbReference>
<dbReference type="SUPFAM" id="SSF52218">
    <property type="entry name" value="Flavoproteins"/>
    <property type="match status" value="1"/>
</dbReference>
<evidence type="ECO:0000256" key="1">
    <source>
        <dbReference type="ARBA" id="ARBA00022630"/>
    </source>
</evidence>
<keyword evidence="1" id="KW-0285">Flavoprotein</keyword>
<dbReference type="InterPro" id="IPR005025">
    <property type="entry name" value="FMN_Rdtase-like_dom"/>
</dbReference>
<protein>
    <submittedName>
        <fullName evidence="4">Flavodoxin</fullName>
    </submittedName>
</protein>
<dbReference type="EMBL" id="BLVP01000008">
    <property type="protein sequence ID" value="GFM37129.1"/>
    <property type="molecule type" value="Genomic_DNA"/>
</dbReference>
<feature type="domain" description="NADPH-dependent FMN reductase-like" evidence="3">
    <location>
        <begin position="15"/>
        <end position="126"/>
    </location>
</feature>
<comment type="caution">
    <text evidence="4">The sequence shown here is derived from an EMBL/GenBank/DDBJ whole genome shotgun (WGS) entry which is preliminary data.</text>
</comment>
<organism evidence="4 5">
    <name type="scientific">Desulfovibrio psychrotolerans</name>
    <dbReference type="NCBI Taxonomy" id="415242"/>
    <lineage>
        <taxon>Bacteria</taxon>
        <taxon>Pseudomonadati</taxon>
        <taxon>Thermodesulfobacteriota</taxon>
        <taxon>Desulfovibrionia</taxon>
        <taxon>Desulfovibrionales</taxon>
        <taxon>Desulfovibrionaceae</taxon>
        <taxon>Desulfovibrio</taxon>
    </lineage>
</organism>
<reference evidence="4 5" key="1">
    <citation type="submission" date="2020-05" db="EMBL/GenBank/DDBJ databases">
        <title>Draft genome sequence of Desulfovibrio psychrotolerans JS1T.</title>
        <authorList>
            <person name="Ueno A."/>
            <person name="Tamazawa S."/>
            <person name="Tamamura S."/>
            <person name="Murakami T."/>
            <person name="Kiyama T."/>
            <person name="Inomata H."/>
            <person name="Amano Y."/>
            <person name="Miyakawa K."/>
            <person name="Tamaki H."/>
            <person name="Naganuma T."/>
            <person name="Kaneko K."/>
        </authorList>
    </citation>
    <scope>NUCLEOTIDE SEQUENCE [LARGE SCALE GENOMIC DNA]</scope>
    <source>
        <strain evidence="4 5">JS1</strain>
    </source>
</reference>
<dbReference type="GO" id="GO:0016491">
    <property type="term" value="F:oxidoreductase activity"/>
    <property type="evidence" value="ECO:0007669"/>
    <property type="project" value="InterPro"/>
</dbReference>
<keyword evidence="5" id="KW-1185">Reference proteome</keyword>
<gene>
    <name evidence="4" type="ORF">DSM19430T_18130</name>
</gene>
<evidence type="ECO:0000313" key="5">
    <source>
        <dbReference type="Proteomes" id="UP000503820"/>
    </source>
</evidence>
<evidence type="ECO:0000313" key="4">
    <source>
        <dbReference type="EMBL" id="GFM37129.1"/>
    </source>
</evidence>